<feature type="chain" id="PRO_5046080100" description="DUF3103 family protein" evidence="1">
    <location>
        <begin position="25"/>
        <end position="384"/>
    </location>
</feature>
<dbReference type="EMBL" id="JAUSSK010000005">
    <property type="protein sequence ID" value="MDQ0011529.1"/>
    <property type="molecule type" value="Genomic_DNA"/>
</dbReference>
<evidence type="ECO:0000313" key="2">
    <source>
        <dbReference type="EMBL" id="MDQ0011529.1"/>
    </source>
</evidence>
<evidence type="ECO:0000313" key="3">
    <source>
        <dbReference type="Proteomes" id="UP001237737"/>
    </source>
</evidence>
<dbReference type="Pfam" id="PF11301">
    <property type="entry name" value="DUF3103"/>
    <property type="match status" value="1"/>
</dbReference>
<dbReference type="RefSeq" id="WP_306852139.1">
    <property type="nucleotide sequence ID" value="NZ_JAUSSK010000005.1"/>
</dbReference>
<keyword evidence="1" id="KW-0732">Signal</keyword>
<sequence length="384" mass="41514">MKRILKFTLLGTALALALSSPLMAAEVTSVNQAREETAKAIAALVNDPTFDATLREQLSKGKAPLADVLRDYAGHGTQARENATTSLRDLERQAIRLRGLDGALDALFDIRVHGVDKSQPITSIRGFWTATVSKDLTTGQKQIVAYDPSGREQRFSLDAAPDVPMLIVESDSSAALQAGMTVMNEILRDSGMQAPTATGNLRAVNTSEELTILQEVRLEHDHEPNIQGDAEIFAIVSGVAPDGTPRLVTKDMPWLDHDKRWYKPGMDLINWTDYGTNYVNVQFFEEDGNTNFKALAVAVTKAVGDLALVVSPGAPPALIVAGVSKVGAEILGAMDEKWFQNDADYVDSFYVVERGGKYGSDVAPLVGARGEAKMVLAPYVVKAR</sequence>
<dbReference type="Proteomes" id="UP001237737">
    <property type="component" value="Unassembled WGS sequence"/>
</dbReference>
<evidence type="ECO:0000256" key="1">
    <source>
        <dbReference type="SAM" id="SignalP"/>
    </source>
</evidence>
<protein>
    <recommendedName>
        <fullName evidence="4">DUF3103 family protein</fullName>
    </recommendedName>
</protein>
<evidence type="ECO:0008006" key="4">
    <source>
        <dbReference type="Google" id="ProtNLM"/>
    </source>
</evidence>
<proteinExistence type="predicted"/>
<comment type="caution">
    <text evidence="2">The sequence shown here is derived from an EMBL/GenBank/DDBJ whole genome shotgun (WGS) entry which is preliminary data.</text>
</comment>
<dbReference type="InterPro" id="IPR021452">
    <property type="entry name" value="DUF3103"/>
</dbReference>
<reference evidence="2 3" key="1">
    <citation type="submission" date="2023-07" db="EMBL/GenBank/DDBJ databases">
        <title>Sorghum-associated microbial communities from plants grown in Nebraska, USA.</title>
        <authorList>
            <person name="Schachtman D."/>
        </authorList>
    </citation>
    <scope>NUCLEOTIDE SEQUENCE [LARGE SCALE GENOMIC DNA]</scope>
    <source>
        <strain evidence="2 3">CC60</strain>
    </source>
</reference>
<organism evidence="2 3">
    <name type="scientific">Luteibacter jiangsuensis</name>
    <dbReference type="NCBI Taxonomy" id="637577"/>
    <lineage>
        <taxon>Bacteria</taxon>
        <taxon>Pseudomonadati</taxon>
        <taxon>Pseudomonadota</taxon>
        <taxon>Gammaproteobacteria</taxon>
        <taxon>Lysobacterales</taxon>
        <taxon>Rhodanobacteraceae</taxon>
        <taxon>Luteibacter</taxon>
    </lineage>
</organism>
<keyword evidence="3" id="KW-1185">Reference proteome</keyword>
<accession>A0ABT9T3U5</accession>
<feature type="signal peptide" evidence="1">
    <location>
        <begin position="1"/>
        <end position="24"/>
    </location>
</feature>
<name>A0ABT9T3U5_9GAMM</name>
<gene>
    <name evidence="2" type="ORF">J2T07_003739</name>
</gene>